<sequence>MDPGCSTCHPFPRLYSLSVDVFTVSKLYDENSQGAILYLAYHPIISNAIAPQTSQWPNQSFAGATRIITTDDPFIHIVQDAFGYLPIQFA</sequence>
<comment type="caution">
    <text evidence="1">The sequence shown here is derived from an EMBL/GenBank/DDBJ whole genome shotgun (WGS) entry which is preliminary data.</text>
</comment>
<name>A0ABS9ZK53_9PSED</name>
<dbReference type="Proteomes" id="UP001320513">
    <property type="component" value="Unassembled WGS sequence"/>
</dbReference>
<evidence type="ECO:0000313" key="2">
    <source>
        <dbReference type="Proteomes" id="UP001320513"/>
    </source>
</evidence>
<protein>
    <submittedName>
        <fullName evidence="1">Uncharacterized protein</fullName>
    </submittedName>
</protein>
<accession>A0ABS9ZK53</accession>
<evidence type="ECO:0000313" key="1">
    <source>
        <dbReference type="EMBL" id="MCI8210956.1"/>
    </source>
</evidence>
<proteinExistence type="predicted"/>
<dbReference type="EMBL" id="LOHG01000009">
    <property type="protein sequence ID" value="MCI8210956.1"/>
    <property type="molecule type" value="Genomic_DNA"/>
</dbReference>
<keyword evidence="2" id="KW-1185">Reference proteome</keyword>
<reference evidence="1 2" key="1">
    <citation type="submission" date="2015-12" db="EMBL/GenBank/DDBJ databases">
        <title>Phylogenomics in the description of a new species in the Pseudomonas syringae group.</title>
        <authorList>
            <person name="Busquets A."/>
            <person name="Gomila M."/>
            <person name="Beiki F."/>
            <person name="Rahimian H."/>
            <person name="Mulet M."/>
            <person name="Sanchez D."/>
            <person name="Garcia-Valdes E."/>
            <person name="Lalucat J."/>
        </authorList>
    </citation>
    <scope>NUCLEOTIDE SEQUENCE [LARGE SCALE GENOMIC DNA]</scope>
    <source>
        <strain evidence="1 2">S25</strain>
    </source>
</reference>
<organism evidence="1 2">
    <name type="scientific">Pseudomonas maioricensis</name>
    <dbReference type="NCBI Taxonomy" id="1766623"/>
    <lineage>
        <taxon>Bacteria</taxon>
        <taxon>Pseudomonadati</taxon>
        <taxon>Pseudomonadota</taxon>
        <taxon>Gammaproteobacteria</taxon>
        <taxon>Pseudomonadales</taxon>
        <taxon>Pseudomonadaceae</taxon>
        <taxon>Pseudomonas</taxon>
    </lineage>
</organism>
<gene>
    <name evidence="1" type="ORF">AUC61_15590</name>
</gene>